<dbReference type="SUPFAM" id="SSF50370">
    <property type="entry name" value="Ricin B-like lectins"/>
    <property type="match status" value="1"/>
</dbReference>
<evidence type="ECO:0000259" key="2">
    <source>
        <dbReference type="SMART" id="SM00458"/>
    </source>
</evidence>
<keyword evidence="4" id="KW-1185">Reference proteome</keyword>
<keyword evidence="1" id="KW-0732">Signal</keyword>
<dbReference type="Gene3D" id="2.80.10.50">
    <property type="match status" value="1"/>
</dbReference>
<feature type="domain" description="Ricin B lectin" evidence="2">
    <location>
        <begin position="671"/>
        <end position="799"/>
    </location>
</feature>
<protein>
    <submittedName>
        <fullName evidence="3">Ricin-type beta-trefoil lectin domain protein</fullName>
    </submittedName>
</protein>
<dbReference type="SUPFAM" id="SSF51126">
    <property type="entry name" value="Pectin lyase-like"/>
    <property type="match status" value="1"/>
</dbReference>
<evidence type="ECO:0000313" key="4">
    <source>
        <dbReference type="Proteomes" id="UP001595912"/>
    </source>
</evidence>
<accession>A0ABV9VQW3</accession>
<dbReference type="SMART" id="SM00710">
    <property type="entry name" value="PbH1"/>
    <property type="match status" value="5"/>
</dbReference>
<dbReference type="InterPro" id="IPR006626">
    <property type="entry name" value="PbH1"/>
</dbReference>
<dbReference type="EMBL" id="JBHSIU010000011">
    <property type="protein sequence ID" value="MFC4998387.1"/>
    <property type="molecule type" value="Genomic_DNA"/>
</dbReference>
<dbReference type="InterPro" id="IPR000772">
    <property type="entry name" value="Ricin_B_lectin"/>
</dbReference>
<organism evidence="3 4">
    <name type="scientific">Dactylosporangium cerinum</name>
    <dbReference type="NCBI Taxonomy" id="1434730"/>
    <lineage>
        <taxon>Bacteria</taxon>
        <taxon>Bacillati</taxon>
        <taxon>Actinomycetota</taxon>
        <taxon>Actinomycetes</taxon>
        <taxon>Micromonosporales</taxon>
        <taxon>Micromonosporaceae</taxon>
        <taxon>Dactylosporangium</taxon>
    </lineage>
</organism>
<dbReference type="Proteomes" id="UP001595912">
    <property type="component" value="Unassembled WGS sequence"/>
</dbReference>
<comment type="caution">
    <text evidence="3">The sequence shown here is derived from an EMBL/GenBank/DDBJ whole genome shotgun (WGS) entry which is preliminary data.</text>
</comment>
<sequence>MPLRSANPSPGRFSALARTAATVLVAGGVAILPPPATAAVMQTLYAAPTGSGTACTSAQPCSLNQAQTNVRAIAPSMTGDVVVQLAAGTYTLSAPLTFTAADSGTNGYTVQWQAATGTRPVISGGQKVTGWTLADSAQNIWRAAVGTGFDSRQLYVDGRLATRARTQVNRADFTASTTGLSFTNGALSYLNNLANKSRVELESVNSFTDRFVPVQTIANNTLTMQQPAWNNNTWGYDTLTRPFRSGPMYLVNAREFLDTAGEWYLDTAAGALYYKPLSGQDMGTADVQLPRLESLLRVGGTYATPAHHLSFAGLQFANTSWLQPSGNQGYADQQTGAYMYGNWNRPSDALSSCQSGCQLFEATRPGWRQMPAAVQVSAANTVSFTGNRFINLGQVGLGIGNDANAHGTGVGLGARDVTVTGNVFEYMSAGAVIVGGVQADAHHPSDSRMTNSNITVSNNVVHDVATEYRSHVGLLMTYTAGSTMAHNELYNLPYSGIALGYGWGANDAGGSQDYVTRGLYNYQPRYTTATIAANNRVTANYVHDVVQQMTDAGAFYHLSASPGTTVNENYFRNSNGWLGLYFDEGSRYVSAANNVFDNTGTWAYTQEWANNNTGNLTLTNNWTTNNGSNVVNGTRGNVNSGTVVVNGGNWPSGARAVMAAAGVQGTTQPSNTFALRGVASNRCLDIAGASQANGALANIWDCHGGANQQFTLTASGELRLYNGSKCLDVLGRGTANGTAVEIWDCNGQTNQRFTLNSNGSVTAVGANKCLDVSAFGTANGTKVQIWDCLGATNQQWTRVAS</sequence>
<name>A0ABV9VQW3_9ACTN</name>
<dbReference type="CDD" id="cd23418">
    <property type="entry name" value="beta-trefoil_Ricin_XLN-like"/>
    <property type="match status" value="1"/>
</dbReference>
<dbReference type="PANTHER" id="PTHR36453">
    <property type="entry name" value="SECRETED PROTEIN-RELATED"/>
    <property type="match status" value="1"/>
</dbReference>
<dbReference type="Gene3D" id="2.160.20.10">
    <property type="entry name" value="Single-stranded right-handed beta-helix, Pectin lyase-like"/>
    <property type="match status" value="1"/>
</dbReference>
<feature type="signal peptide" evidence="1">
    <location>
        <begin position="1"/>
        <end position="38"/>
    </location>
</feature>
<proteinExistence type="predicted"/>
<reference evidence="4" key="1">
    <citation type="journal article" date="2019" name="Int. J. Syst. Evol. Microbiol.">
        <title>The Global Catalogue of Microorganisms (GCM) 10K type strain sequencing project: providing services to taxonomists for standard genome sequencing and annotation.</title>
        <authorList>
            <consortium name="The Broad Institute Genomics Platform"/>
            <consortium name="The Broad Institute Genome Sequencing Center for Infectious Disease"/>
            <person name="Wu L."/>
            <person name="Ma J."/>
        </authorList>
    </citation>
    <scope>NUCLEOTIDE SEQUENCE [LARGE SCALE GENOMIC DNA]</scope>
    <source>
        <strain evidence="4">CGMCC 4.7152</strain>
    </source>
</reference>
<dbReference type="PANTHER" id="PTHR36453:SF2">
    <property type="entry name" value="APPLE DOMAIN-CONTAINING PROTEIN"/>
    <property type="match status" value="1"/>
</dbReference>
<dbReference type="RefSeq" id="WP_380114639.1">
    <property type="nucleotide sequence ID" value="NZ_JBHSIU010000011.1"/>
</dbReference>
<dbReference type="Pfam" id="PF00652">
    <property type="entry name" value="Ricin_B_lectin"/>
    <property type="match status" value="1"/>
</dbReference>
<dbReference type="InterPro" id="IPR012334">
    <property type="entry name" value="Pectin_lyas_fold"/>
</dbReference>
<dbReference type="SMART" id="SM00458">
    <property type="entry name" value="RICIN"/>
    <property type="match status" value="1"/>
</dbReference>
<gene>
    <name evidence="3" type="ORF">ACFPIJ_11130</name>
</gene>
<dbReference type="InterPro" id="IPR011050">
    <property type="entry name" value="Pectin_lyase_fold/virulence"/>
</dbReference>
<evidence type="ECO:0000313" key="3">
    <source>
        <dbReference type="EMBL" id="MFC4998387.1"/>
    </source>
</evidence>
<feature type="chain" id="PRO_5045692273" evidence="1">
    <location>
        <begin position="39"/>
        <end position="801"/>
    </location>
</feature>
<dbReference type="InterPro" id="IPR035992">
    <property type="entry name" value="Ricin_B-like_lectins"/>
</dbReference>
<dbReference type="PROSITE" id="PS50231">
    <property type="entry name" value="RICIN_B_LECTIN"/>
    <property type="match status" value="1"/>
</dbReference>
<evidence type="ECO:0000256" key="1">
    <source>
        <dbReference type="SAM" id="SignalP"/>
    </source>
</evidence>